<gene>
    <name evidence="2" type="ORF">HMPREF3195_00461</name>
</gene>
<dbReference type="Proteomes" id="UP000070326">
    <property type="component" value="Unassembled WGS sequence"/>
</dbReference>
<evidence type="ECO:0008006" key="4">
    <source>
        <dbReference type="Google" id="ProtNLM"/>
    </source>
</evidence>
<dbReference type="InterPro" id="IPR037250">
    <property type="entry name" value="NEAT_dom_sf"/>
</dbReference>
<evidence type="ECO:0000313" key="2">
    <source>
        <dbReference type="EMBL" id="KXI13990.1"/>
    </source>
</evidence>
<sequence>MVFRKASTRVLKKTACLTLALVMLAGPWIIPPTKAINMSNDVANLVVSEIGTSGYSLKRMIEPQAKLYKTADGMNLEIYYFSKYNYYRSTGQLEESGIDNIQITRTAEYKNPENLQSAVVESGNAGGINYELRKINLKLASMTSKVYLWSESKGNVKGCIISIKDTINSEDTLENPDILFTAQTRIFPMNAEESNLPYVMNINGRKLSPYDSRELGKFMQSETKGINLRFRKPNFGVSKGEKLRFTLDGSEPNSNSMEAEHLSFRGYGLPTIYENVNIKPEDVKKYVGKNGGNLTLKVKYFDENNKAMLSTKSYTIPYGKRGVYKVENSYSEGGWFSSQTWNFSLTDSNSAIPYDSAINISNGNDNACSNAMYDIGISNYKAFDVQLREGDQSYKPLSRQSFPEYIQQLAVDGYSDANDIAVYTIQNSKAKLLPAMLTNAGLVKIDTNLSYAKYIIVPNGRSKAKQIALRDANNLKVQAQDILDGDAGLKDISYATKLRNGILSVDNKIEKINKKYDDYVFKLERANLELENSIRAFNEAPQLTVAELKDRLNIVIENADKEELYQSKSKTSVEALKAELARAKEIVKTSNDPSQIVEEIEALNTALKNLVPAGKYYKVPLQALKEKNNKPSMAAGVFQNMAIVKNTDGKSRITIGLKEMKVGDKFAHLEKLFVYPNMSSNAEAKEANIDETMQAVGYDGVKAIFPKVISIDRDSTNEEYILVQVENDAMGTSRPFLRLRLDYANAQEVDGGQPYDNGGSNSQPQPGQDWKVEPILPEENEEVIKEVNVNLMQFDDDEEPSMASPAVVNQGQVVKRNGEYYVKLSFRETEIYGLPAYVKYVWYFENNNPTDQASKRSVRILDAYNANTPSVSGQMIKTFEIPLKDPNQRQVYAQFSVPSMGEYIPTAQYIFTDK</sequence>
<comment type="caution">
    <text evidence="2">The sequence shown here is derived from an EMBL/GenBank/DDBJ whole genome shotgun (WGS) entry which is preliminary data.</text>
</comment>
<evidence type="ECO:0000256" key="1">
    <source>
        <dbReference type="SAM" id="MobiDB-lite"/>
    </source>
</evidence>
<dbReference type="Gene3D" id="2.60.40.1850">
    <property type="match status" value="2"/>
</dbReference>
<name>A0A135YX90_9FIRM</name>
<evidence type="ECO:0000313" key="3">
    <source>
        <dbReference type="Proteomes" id="UP000070326"/>
    </source>
</evidence>
<feature type="region of interest" description="Disordered" evidence="1">
    <location>
        <begin position="748"/>
        <end position="771"/>
    </location>
</feature>
<dbReference type="SUPFAM" id="SSF158911">
    <property type="entry name" value="NEAT domain-like"/>
    <property type="match status" value="1"/>
</dbReference>
<dbReference type="PATRIC" id="fig|1261.5.peg.467"/>
<organism evidence="2 3">
    <name type="scientific">Peptostreptococcus anaerobius</name>
    <dbReference type="NCBI Taxonomy" id="1261"/>
    <lineage>
        <taxon>Bacteria</taxon>
        <taxon>Bacillati</taxon>
        <taxon>Bacillota</taxon>
        <taxon>Clostridia</taxon>
        <taxon>Peptostreptococcales</taxon>
        <taxon>Peptostreptococcaceae</taxon>
        <taxon>Peptostreptococcus</taxon>
    </lineage>
</organism>
<dbReference type="eggNOG" id="ENOG50336PF">
    <property type="taxonomic scope" value="Bacteria"/>
</dbReference>
<accession>A0A135YX90</accession>
<proteinExistence type="predicted"/>
<dbReference type="AlphaFoldDB" id="A0A135YX90"/>
<protein>
    <recommendedName>
        <fullName evidence="4">Iron Transport-associated domain</fullName>
    </recommendedName>
</protein>
<dbReference type="STRING" id="1261.HMPREF3195_00461"/>
<dbReference type="RefSeq" id="WP_061101662.1">
    <property type="nucleotide sequence ID" value="NZ_KQ961792.1"/>
</dbReference>
<dbReference type="EMBL" id="LSQZ01000015">
    <property type="protein sequence ID" value="KXI13990.1"/>
    <property type="molecule type" value="Genomic_DNA"/>
</dbReference>
<reference evidence="2 3" key="1">
    <citation type="submission" date="2016-02" db="EMBL/GenBank/DDBJ databases">
        <authorList>
            <person name="Wen L."/>
            <person name="He K."/>
            <person name="Yang H."/>
        </authorList>
    </citation>
    <scope>NUCLEOTIDE SEQUENCE [LARGE SCALE GENOMIC DNA]</scope>
    <source>
        <strain evidence="2 3">MJR8628A</strain>
    </source>
</reference>